<dbReference type="EMBL" id="VYSB01000003">
    <property type="protein sequence ID" value="MYZ51476.1"/>
    <property type="molecule type" value="Genomic_DNA"/>
</dbReference>
<dbReference type="InterPro" id="IPR050445">
    <property type="entry name" value="Bact_polysacc_biosynth/exp"/>
</dbReference>
<evidence type="ECO:0000256" key="7">
    <source>
        <dbReference type="SAM" id="Phobius"/>
    </source>
</evidence>
<evidence type="ECO:0000256" key="3">
    <source>
        <dbReference type="ARBA" id="ARBA00022692"/>
    </source>
</evidence>
<dbReference type="InterPro" id="IPR003856">
    <property type="entry name" value="LPS_length_determ_N"/>
</dbReference>
<dbReference type="PANTHER" id="PTHR32309">
    <property type="entry name" value="TYROSINE-PROTEIN KINASE"/>
    <property type="match status" value="1"/>
</dbReference>
<dbReference type="Pfam" id="PF13807">
    <property type="entry name" value="GNVR"/>
    <property type="match status" value="1"/>
</dbReference>
<dbReference type="GO" id="GO:0005886">
    <property type="term" value="C:plasma membrane"/>
    <property type="evidence" value="ECO:0007669"/>
    <property type="project" value="UniProtKB-SubCell"/>
</dbReference>
<evidence type="ECO:0000259" key="9">
    <source>
        <dbReference type="Pfam" id="PF13807"/>
    </source>
</evidence>
<dbReference type="GO" id="GO:0004713">
    <property type="term" value="F:protein tyrosine kinase activity"/>
    <property type="evidence" value="ECO:0007669"/>
    <property type="project" value="TreeGrafter"/>
</dbReference>
<accession>A0A7C9MUH2</accession>
<evidence type="ECO:0000313" key="11">
    <source>
        <dbReference type="Proteomes" id="UP000481947"/>
    </source>
</evidence>
<dbReference type="Pfam" id="PF02706">
    <property type="entry name" value="Wzz"/>
    <property type="match status" value="1"/>
</dbReference>
<evidence type="ECO:0000313" key="10">
    <source>
        <dbReference type="EMBL" id="MYZ51476.1"/>
    </source>
</evidence>
<keyword evidence="5 7" id="KW-0472">Membrane</keyword>
<protein>
    <submittedName>
        <fullName evidence="10">Lipopolysaccharide biosynthesis protein</fullName>
    </submittedName>
</protein>
<evidence type="ECO:0000256" key="4">
    <source>
        <dbReference type="ARBA" id="ARBA00022989"/>
    </source>
</evidence>
<evidence type="ECO:0000256" key="1">
    <source>
        <dbReference type="ARBA" id="ARBA00004651"/>
    </source>
</evidence>
<feature type="transmembrane region" description="Helical" evidence="7">
    <location>
        <begin position="340"/>
        <end position="360"/>
    </location>
</feature>
<proteinExistence type="predicted"/>
<organism evidence="10 11">
    <name type="scientific">Malikia spinosa</name>
    <dbReference type="NCBI Taxonomy" id="86180"/>
    <lineage>
        <taxon>Bacteria</taxon>
        <taxon>Pseudomonadati</taxon>
        <taxon>Pseudomonadota</taxon>
        <taxon>Betaproteobacteria</taxon>
        <taxon>Burkholderiales</taxon>
        <taxon>Comamonadaceae</taxon>
        <taxon>Malikia</taxon>
    </lineage>
</organism>
<keyword evidence="2" id="KW-1003">Cell membrane</keyword>
<feature type="coiled-coil region" evidence="6">
    <location>
        <begin position="180"/>
        <end position="207"/>
    </location>
</feature>
<keyword evidence="3 7" id="KW-0812">Transmembrane</keyword>
<evidence type="ECO:0000259" key="8">
    <source>
        <dbReference type="Pfam" id="PF02706"/>
    </source>
</evidence>
<gene>
    <name evidence="10" type="ORF">F5985_04840</name>
</gene>
<dbReference type="AlphaFoldDB" id="A0A7C9MUH2"/>
<feature type="domain" description="Tyrosine-protein kinase G-rich" evidence="9">
    <location>
        <begin position="294"/>
        <end position="362"/>
    </location>
</feature>
<feature type="transmembrane region" description="Helical" evidence="7">
    <location>
        <begin position="33"/>
        <end position="52"/>
    </location>
</feature>
<sequence length="388" mass="42159">MNETAVPKSSSKPASNEVSLLDLLQIVADNIKLLTVGPLAVGVTALAISFAIPPTYTASTKFLPPQQQQSMAAGMLSSLGALGGLAGAAAGLKNPADQYVAYLKSDNVQDALIERFKLQQRYDEKYKVDTRKELSKNARISSGKDGLITVEVDDKEAQVSADLANAHVEELRRLLGQLAVTEAQQRRLFFEKQLNQTQDKLTQAEQALRSSGVDASALKSNPQAAVTAVAQLQAQVTAQEVKVASLRGYLTETAPDFKQAMTELGALRAQLNKLENTNSKTSGDGDYTARYREFKYQETLFELFAKQYELAKLDEAREGAVIQVLDLAQAPEKKSKPKKALIAVLATLGSGFALLLYVFIRQGLRNAKRSGETAEKLARICRSFGFKA</sequence>
<feature type="transmembrane region" description="Helical" evidence="7">
    <location>
        <begin position="72"/>
        <end position="92"/>
    </location>
</feature>
<feature type="domain" description="Polysaccharide chain length determinant N-terminal" evidence="8">
    <location>
        <begin position="16"/>
        <end position="114"/>
    </location>
</feature>
<dbReference type="Proteomes" id="UP000481947">
    <property type="component" value="Unassembled WGS sequence"/>
</dbReference>
<evidence type="ECO:0000256" key="6">
    <source>
        <dbReference type="SAM" id="Coils"/>
    </source>
</evidence>
<comment type="caution">
    <text evidence="10">The sequence shown here is derived from an EMBL/GenBank/DDBJ whole genome shotgun (WGS) entry which is preliminary data.</text>
</comment>
<dbReference type="RefSeq" id="WP_161124519.1">
    <property type="nucleotide sequence ID" value="NZ_VYSB01000003.1"/>
</dbReference>
<keyword evidence="4 7" id="KW-1133">Transmembrane helix</keyword>
<reference evidence="10 11" key="1">
    <citation type="submission" date="2019-09" db="EMBL/GenBank/DDBJ databases">
        <title>Identification of Malikia spinosa a prominent benzene-, toluene-, and ethylbenzene-degrading bacterium: enrichment, isolation and whole genome sequencing.</title>
        <authorList>
            <person name="Tancsics A."/>
            <person name="Revesz F."/>
            <person name="Kriszt B."/>
        </authorList>
    </citation>
    <scope>NUCLEOTIDE SEQUENCE [LARGE SCALE GENOMIC DNA]</scope>
    <source>
        <strain evidence="10 11">AB6</strain>
    </source>
</reference>
<evidence type="ECO:0000256" key="2">
    <source>
        <dbReference type="ARBA" id="ARBA00022475"/>
    </source>
</evidence>
<dbReference type="InterPro" id="IPR032807">
    <property type="entry name" value="GNVR"/>
</dbReference>
<dbReference type="PANTHER" id="PTHR32309:SF13">
    <property type="entry name" value="FERRIC ENTEROBACTIN TRANSPORT PROTEIN FEPE"/>
    <property type="match status" value="1"/>
</dbReference>
<evidence type="ECO:0000256" key="5">
    <source>
        <dbReference type="ARBA" id="ARBA00023136"/>
    </source>
</evidence>
<keyword evidence="6" id="KW-0175">Coiled coil</keyword>
<comment type="subcellular location">
    <subcellularLocation>
        <location evidence="1">Cell membrane</location>
        <topology evidence="1">Multi-pass membrane protein</topology>
    </subcellularLocation>
</comment>
<name>A0A7C9MUH2_9BURK</name>